<dbReference type="Gene3D" id="3.90.550.10">
    <property type="entry name" value="Spore Coat Polysaccharide Biosynthesis Protein SpsA, Chain A"/>
    <property type="match status" value="1"/>
</dbReference>
<protein>
    <submittedName>
        <fullName evidence="1">Glycosyl transferase family 2</fullName>
    </submittedName>
</protein>
<dbReference type="KEGG" id="sic:SiL_0858"/>
<proteinExistence type="predicted"/>
<keyword evidence="1" id="KW-0808">Transferase</keyword>
<dbReference type="HOGENOM" id="CLU_917086_0_0_2"/>
<dbReference type="EMBL" id="CP003928">
    <property type="protein sequence ID" value="AGJ62312.1"/>
    <property type="molecule type" value="Genomic_DNA"/>
</dbReference>
<organism>
    <name type="scientific">Saccharolobus islandicus LAL14/1</name>
    <dbReference type="NCBI Taxonomy" id="1241935"/>
    <lineage>
        <taxon>Archaea</taxon>
        <taxon>Thermoproteota</taxon>
        <taxon>Thermoprotei</taxon>
        <taxon>Sulfolobales</taxon>
        <taxon>Sulfolobaceae</taxon>
        <taxon>Saccharolobus</taxon>
    </lineage>
</organism>
<dbReference type="AlphaFoldDB" id="M9U860"/>
<dbReference type="GO" id="GO:0016740">
    <property type="term" value="F:transferase activity"/>
    <property type="evidence" value="ECO:0007669"/>
    <property type="project" value="UniProtKB-KW"/>
</dbReference>
<sequence>MPLENNVGLGKAYNICCEASKKLGAEWILFLDQDSIPLEPFKVNEVIEKLKNYAQLYYNTAIVSINSDIATKTSIINDDFYLAKYVVGSGMIVKNCVCEKYKFLENLFLYSIDIEYSVRLRRAGYYILAYKKQMLKYRMGEIYKKYRRKIPRYLSYLLSKLTGKDLTTYPFYSNPLRYYMMLRNNIYLLTRHKVEITYSKYLPLFVLYLYENLGLKETLKYVLRAMKYGIFGNLDNDNKGIFNSK</sequence>
<dbReference type="InterPro" id="IPR029044">
    <property type="entry name" value="Nucleotide-diphossugar_trans"/>
</dbReference>
<reference evidence="1 2" key="1">
    <citation type="journal article" date="2013" name="Open Biol.">
        <title>Genomics and genetics of Sulfolobus islandicus LAL14/1, a model hyperthermophilic archaeon.</title>
        <authorList>
            <person name="Jaubert C."/>
            <person name="Danioux C."/>
            <person name="Oberto J."/>
            <person name="Cortez D."/>
            <person name="Bize A."/>
            <person name="Krupovic M."/>
            <person name="She Q."/>
            <person name="Forterre P."/>
            <person name="Prangishvili D."/>
            <person name="Sezonov G."/>
        </authorList>
    </citation>
    <scope>NUCLEOTIDE SEQUENCE [LARGE SCALE GENOMIC DNA]</scope>
    <source>
        <strain evidence="1">LAL14/1</strain>
    </source>
</reference>
<dbReference type="Proteomes" id="UP000013006">
    <property type="component" value="Chromosome"/>
</dbReference>
<dbReference type="SUPFAM" id="SSF53448">
    <property type="entry name" value="Nucleotide-diphospho-sugar transferases"/>
    <property type="match status" value="1"/>
</dbReference>
<accession>M9U860</accession>
<gene>
    <name evidence="1" type="ORF">SiL_0858</name>
</gene>
<name>M9U860_SACIS</name>
<evidence type="ECO:0000313" key="2">
    <source>
        <dbReference type="Proteomes" id="UP000013006"/>
    </source>
</evidence>
<evidence type="ECO:0000313" key="1">
    <source>
        <dbReference type="EMBL" id="AGJ62312.1"/>
    </source>
</evidence>